<accession>A0A6A4IF05</accession>
<reference evidence="2" key="1">
    <citation type="journal article" date="2019" name="Environ. Microbiol.">
        <title>Fungal ecological strategies reflected in gene transcription - a case study of two litter decomposers.</title>
        <authorList>
            <person name="Barbi F."/>
            <person name="Kohler A."/>
            <person name="Barry K."/>
            <person name="Baskaran P."/>
            <person name="Daum C."/>
            <person name="Fauchery L."/>
            <person name="Ihrmark K."/>
            <person name="Kuo A."/>
            <person name="LaButti K."/>
            <person name="Lipzen A."/>
            <person name="Morin E."/>
            <person name="Grigoriev I.V."/>
            <person name="Henrissat B."/>
            <person name="Lindahl B."/>
            <person name="Martin F."/>
        </authorList>
    </citation>
    <scope>NUCLEOTIDE SEQUENCE</scope>
    <source>
        <strain evidence="2">JB14</strain>
    </source>
</reference>
<sequence>MRSILAQFMANRYARVKAENPGKGRRYWHLCVLQEFWGSNPTKPSPGENTAEAPSESVLDALTSDDDPYDEILSDVVGGIVIRTDFSDEEAWKVFSSKLKEAEEELSGGGEQPAEAPAEAGASTDATDVDMEDGNESDDSEEAAEGKFKLVKVVNPTLPEEQVILKDISNLRALRLFNDVDIRPCPLVPSGSKRISPPNRLVDFAGWQEIYSGVTLWIYDVRSNVDQSVRLVSAEGDVYGTATGDSWRARVSHIPDLQLNMSFENLKINFDGLDRWDYPERKRNLEEADVLVS</sequence>
<evidence type="ECO:0000313" key="2">
    <source>
        <dbReference type="EMBL" id="KAE9408570.1"/>
    </source>
</evidence>
<name>A0A6A4IF05_9AGAR</name>
<dbReference type="EMBL" id="ML769390">
    <property type="protein sequence ID" value="KAE9408570.1"/>
    <property type="molecule type" value="Genomic_DNA"/>
</dbReference>
<organism evidence="2 3">
    <name type="scientific">Gymnopus androsaceus JB14</name>
    <dbReference type="NCBI Taxonomy" id="1447944"/>
    <lineage>
        <taxon>Eukaryota</taxon>
        <taxon>Fungi</taxon>
        <taxon>Dikarya</taxon>
        <taxon>Basidiomycota</taxon>
        <taxon>Agaricomycotina</taxon>
        <taxon>Agaricomycetes</taxon>
        <taxon>Agaricomycetidae</taxon>
        <taxon>Agaricales</taxon>
        <taxon>Marasmiineae</taxon>
        <taxon>Omphalotaceae</taxon>
        <taxon>Gymnopus</taxon>
    </lineage>
</organism>
<proteinExistence type="predicted"/>
<feature type="region of interest" description="Disordered" evidence="1">
    <location>
        <begin position="103"/>
        <end position="144"/>
    </location>
</feature>
<gene>
    <name evidence="2" type="ORF">BT96DRAFT_1013211</name>
</gene>
<feature type="compositionally biased region" description="Acidic residues" evidence="1">
    <location>
        <begin position="127"/>
        <end position="143"/>
    </location>
</feature>
<dbReference type="OrthoDB" id="204784at2759"/>
<protein>
    <submittedName>
        <fullName evidence="2">Uncharacterized protein</fullName>
    </submittedName>
</protein>
<feature type="compositionally biased region" description="Low complexity" evidence="1">
    <location>
        <begin position="112"/>
        <end position="122"/>
    </location>
</feature>
<keyword evidence="3" id="KW-1185">Reference proteome</keyword>
<evidence type="ECO:0000256" key="1">
    <source>
        <dbReference type="SAM" id="MobiDB-lite"/>
    </source>
</evidence>
<evidence type="ECO:0000313" key="3">
    <source>
        <dbReference type="Proteomes" id="UP000799118"/>
    </source>
</evidence>
<dbReference type="AlphaFoldDB" id="A0A6A4IF05"/>
<dbReference type="Proteomes" id="UP000799118">
    <property type="component" value="Unassembled WGS sequence"/>
</dbReference>